<evidence type="ECO:0000313" key="4">
    <source>
        <dbReference type="Proteomes" id="UP000243180"/>
    </source>
</evidence>
<dbReference type="CDD" id="cd03819">
    <property type="entry name" value="GT4_WavL-like"/>
    <property type="match status" value="1"/>
</dbReference>
<dbReference type="AlphaFoldDB" id="A0A1B4XJJ7"/>
<evidence type="ECO:0000259" key="1">
    <source>
        <dbReference type="Pfam" id="PF00534"/>
    </source>
</evidence>
<dbReference type="InParanoid" id="A0A1B4XJJ7"/>
<name>A0A1B4XJJ7_9GAMM</name>
<proteinExistence type="predicted"/>
<dbReference type="SUPFAM" id="SSF53756">
    <property type="entry name" value="UDP-Glycosyltransferase/glycogen phosphorylase"/>
    <property type="match status" value="1"/>
</dbReference>
<keyword evidence="3" id="KW-0808">Transferase</keyword>
<dbReference type="Pfam" id="PF00534">
    <property type="entry name" value="Glycos_transf_1"/>
    <property type="match status" value="1"/>
</dbReference>
<dbReference type="OrthoDB" id="9775208at2"/>
<evidence type="ECO:0000259" key="2">
    <source>
        <dbReference type="Pfam" id="PF13439"/>
    </source>
</evidence>
<dbReference type="InterPro" id="IPR028098">
    <property type="entry name" value="Glyco_trans_4-like_N"/>
</dbReference>
<dbReference type="InterPro" id="IPR001296">
    <property type="entry name" value="Glyco_trans_1"/>
</dbReference>
<keyword evidence="4" id="KW-1185">Reference proteome</keyword>
<dbReference type="EMBL" id="AP014879">
    <property type="protein sequence ID" value="BAV34964.1"/>
    <property type="molecule type" value="Genomic_DNA"/>
</dbReference>
<dbReference type="KEGG" id="slim:SCL_2687"/>
<organism evidence="3 4">
    <name type="scientific">Sulfuricaulis limicola</name>
    <dbReference type="NCBI Taxonomy" id="1620215"/>
    <lineage>
        <taxon>Bacteria</taxon>
        <taxon>Pseudomonadati</taxon>
        <taxon>Pseudomonadota</taxon>
        <taxon>Gammaproteobacteria</taxon>
        <taxon>Acidiferrobacterales</taxon>
        <taxon>Acidiferrobacteraceae</taxon>
        <taxon>Sulfuricaulis</taxon>
    </lineage>
</organism>
<protein>
    <submittedName>
        <fullName evidence="3">Glycosyl transferase family 1</fullName>
    </submittedName>
</protein>
<evidence type="ECO:0000313" key="3">
    <source>
        <dbReference type="EMBL" id="BAV34964.1"/>
    </source>
</evidence>
<reference evidence="3 4" key="1">
    <citation type="submission" date="2015-05" db="EMBL/GenBank/DDBJ databases">
        <title>Complete genome sequence of a sulfur-oxidizing gammaproteobacterium strain HA5.</title>
        <authorList>
            <person name="Miura A."/>
            <person name="Kojima H."/>
            <person name="Fukui M."/>
        </authorList>
    </citation>
    <scope>NUCLEOTIDE SEQUENCE [LARGE SCALE GENOMIC DNA]</scope>
    <source>
        <strain evidence="3 4">HA5</strain>
    </source>
</reference>
<sequence>MHIVHTEASCGWGGQEIRILTEAEGMLRRGHRVTLLCPPEARIFAEAEQRKIPVVALPIGRKRLPGVLALRRWLKAVPVDVINTHSSTDTWLVALASRLLAQPPPLVRTRHISASVPKNRLTRWLYQKATRHIVTTGEKLRLQLILENGYDPARITSVPTGMDTEYFVPGHRAARRAQLGIDANVLVIGIAATLRSWKGHEYLVQAFSRLSTRPSRLIILGDGPQRETLRRQIMELGLQDRVFMPGDQRDVLPWLQAMDIFVLPSYANEGVPQAIMQAMLCALPVVTTPVGSIGEIVTHDATGLLVRPKDAEELWQALERLAADASLRSRIGTQARQFALAHFGLDPMLDRMEKVFAGAMAGTRR</sequence>
<feature type="domain" description="Glycosyl transferase family 1" evidence="1">
    <location>
        <begin position="174"/>
        <end position="337"/>
    </location>
</feature>
<dbReference type="PANTHER" id="PTHR12526">
    <property type="entry name" value="GLYCOSYLTRANSFERASE"/>
    <property type="match status" value="1"/>
</dbReference>
<dbReference type="RefSeq" id="WP_096361655.1">
    <property type="nucleotide sequence ID" value="NZ_AP014879.1"/>
</dbReference>
<accession>A0A1B4XJJ7</accession>
<dbReference type="GO" id="GO:0016757">
    <property type="term" value="F:glycosyltransferase activity"/>
    <property type="evidence" value="ECO:0007669"/>
    <property type="project" value="UniProtKB-ARBA"/>
</dbReference>
<dbReference type="Proteomes" id="UP000243180">
    <property type="component" value="Chromosome"/>
</dbReference>
<feature type="domain" description="Glycosyltransferase subfamily 4-like N-terminal" evidence="2">
    <location>
        <begin position="12"/>
        <end position="165"/>
    </location>
</feature>
<dbReference type="Pfam" id="PF13439">
    <property type="entry name" value="Glyco_transf_4"/>
    <property type="match status" value="1"/>
</dbReference>
<dbReference type="Gene3D" id="3.40.50.2000">
    <property type="entry name" value="Glycogen Phosphorylase B"/>
    <property type="match status" value="2"/>
</dbReference>
<gene>
    <name evidence="3" type="ORF">SCL_2687</name>
</gene>